<dbReference type="EMBL" id="CP021425">
    <property type="protein sequence ID" value="ARU57167.1"/>
    <property type="molecule type" value="Genomic_DNA"/>
</dbReference>
<keyword evidence="8" id="KW-1185">Reference proteome</keyword>
<dbReference type="SFLD" id="SFLDG01067">
    <property type="entry name" value="SPASM/twitch_domain_containing"/>
    <property type="match status" value="1"/>
</dbReference>
<keyword evidence="2" id="KW-0949">S-adenosyl-L-methionine</keyword>
<keyword evidence="3" id="KW-0479">Metal-binding</keyword>
<dbReference type="KEGG" id="ome:OLMES_3124"/>
<evidence type="ECO:0000313" key="8">
    <source>
        <dbReference type="Proteomes" id="UP000196027"/>
    </source>
</evidence>
<protein>
    <submittedName>
        <fullName evidence="7">Fe-S oxidoreductase</fullName>
    </submittedName>
</protein>
<evidence type="ECO:0000256" key="5">
    <source>
        <dbReference type="ARBA" id="ARBA00023014"/>
    </source>
</evidence>
<reference evidence="7 8" key="1">
    <citation type="submission" date="2017-05" db="EMBL/GenBank/DDBJ databases">
        <title>Genomic insights into alkan degradation activity of Oleiphilus messinensis.</title>
        <authorList>
            <person name="Kozyavkin S.A."/>
            <person name="Slesarev A.I."/>
            <person name="Golyshin P.N."/>
            <person name="Korzhenkov A."/>
            <person name="Golyshina O.N."/>
            <person name="Toshchakov S.V."/>
        </authorList>
    </citation>
    <scope>NUCLEOTIDE SEQUENCE [LARGE SCALE GENOMIC DNA]</scope>
    <source>
        <strain evidence="7 8">ME102</strain>
    </source>
</reference>
<dbReference type="Pfam" id="PF04055">
    <property type="entry name" value="Radical_SAM"/>
    <property type="match status" value="1"/>
</dbReference>
<dbReference type="SUPFAM" id="SSF102114">
    <property type="entry name" value="Radical SAM enzymes"/>
    <property type="match status" value="1"/>
</dbReference>
<dbReference type="GO" id="GO:0003824">
    <property type="term" value="F:catalytic activity"/>
    <property type="evidence" value="ECO:0007669"/>
    <property type="project" value="InterPro"/>
</dbReference>
<dbReference type="PANTHER" id="PTHR11228">
    <property type="entry name" value="RADICAL SAM DOMAIN PROTEIN"/>
    <property type="match status" value="1"/>
</dbReference>
<evidence type="ECO:0000256" key="2">
    <source>
        <dbReference type="ARBA" id="ARBA00022691"/>
    </source>
</evidence>
<dbReference type="AlphaFoldDB" id="A0A1Y0I9G4"/>
<dbReference type="InterPro" id="IPR007197">
    <property type="entry name" value="rSAM"/>
</dbReference>
<evidence type="ECO:0000256" key="1">
    <source>
        <dbReference type="ARBA" id="ARBA00001966"/>
    </source>
</evidence>
<dbReference type="Proteomes" id="UP000196027">
    <property type="component" value="Chromosome"/>
</dbReference>
<dbReference type="GO" id="GO:0051536">
    <property type="term" value="F:iron-sulfur cluster binding"/>
    <property type="evidence" value="ECO:0007669"/>
    <property type="project" value="UniProtKB-KW"/>
</dbReference>
<accession>A0A1Y0I9G4</accession>
<gene>
    <name evidence="7" type="ORF">OLMES_3124</name>
</gene>
<keyword evidence="5" id="KW-0411">Iron-sulfur</keyword>
<dbReference type="SFLD" id="SFLDS00029">
    <property type="entry name" value="Radical_SAM"/>
    <property type="match status" value="1"/>
</dbReference>
<evidence type="ECO:0000256" key="4">
    <source>
        <dbReference type="ARBA" id="ARBA00023004"/>
    </source>
</evidence>
<dbReference type="InterPro" id="IPR013785">
    <property type="entry name" value="Aldolase_TIM"/>
</dbReference>
<dbReference type="GO" id="GO:0046872">
    <property type="term" value="F:metal ion binding"/>
    <property type="evidence" value="ECO:0007669"/>
    <property type="project" value="UniProtKB-KW"/>
</dbReference>
<dbReference type="PANTHER" id="PTHR11228:SF7">
    <property type="entry name" value="PQQA PEPTIDE CYCLASE"/>
    <property type="match status" value="1"/>
</dbReference>
<organism evidence="7 8">
    <name type="scientific">Oleiphilus messinensis</name>
    <dbReference type="NCBI Taxonomy" id="141451"/>
    <lineage>
        <taxon>Bacteria</taxon>
        <taxon>Pseudomonadati</taxon>
        <taxon>Pseudomonadota</taxon>
        <taxon>Gammaproteobacteria</taxon>
        <taxon>Oceanospirillales</taxon>
        <taxon>Oleiphilaceae</taxon>
        <taxon>Oleiphilus</taxon>
    </lineage>
</organism>
<evidence type="ECO:0000256" key="3">
    <source>
        <dbReference type="ARBA" id="ARBA00022723"/>
    </source>
</evidence>
<dbReference type="CDD" id="cd01335">
    <property type="entry name" value="Radical_SAM"/>
    <property type="match status" value="1"/>
</dbReference>
<name>A0A1Y0I9G4_9GAMM</name>
<proteinExistence type="predicted"/>
<dbReference type="InterPro" id="IPR058240">
    <property type="entry name" value="rSAM_sf"/>
</dbReference>
<dbReference type="InterPro" id="IPR050377">
    <property type="entry name" value="Radical_SAM_PqqE_MftC-like"/>
</dbReference>
<sequence>MMNQCSAPWYELNLSAPQDRVSACCYYSGAFDQWSDPVETVEHLWNSPNMQRIRKIQASPPDNLTASGCQGCKFYENAVTESRSTYFDFNIQPANLSDAQRNNWHLAKQEFEQKKTVLSSTPLRIYANFGFFCNLTCNFCLQVPQRNRLKKEIIKSDDLFRWKPALAAALTFDVIGGEPFAQPEALKFIRQFCNDDDLSAVQLNLYTNGTLHHKHLAHLQNKQKLCFSISLDGVYDSHEKIRIGSQWKVIENNISQLLKIKQQHRPEWLVTTNSTLLLDNVKSLPDYAKWHVDNNIQTWFYDFINTAGNQDTYFSQNIISNPNLLSDIEYWEHYFTEAIDIFRKAHHVYAAETLEHGYQRIIRSLQEQESERKWIRSTRQRPPIQLISAQSQDEVREVLIPEDKNLITRFTFDRAAGLFHEMNEADAVLSDWVNLGDETKGKVAILLKAFWTRSPNPLDRCAHISVLDQNDQVIRGRRDHSKTDEGTELIMTAPLDQNLEAIRVSLTPTGEGKSYLPVRFSVELV</sequence>
<comment type="cofactor">
    <cofactor evidence="1">
        <name>[4Fe-4S] cluster</name>
        <dbReference type="ChEBI" id="CHEBI:49883"/>
    </cofactor>
</comment>
<evidence type="ECO:0000313" key="7">
    <source>
        <dbReference type="EMBL" id="ARU57167.1"/>
    </source>
</evidence>
<evidence type="ECO:0000259" key="6">
    <source>
        <dbReference type="Pfam" id="PF04055"/>
    </source>
</evidence>
<dbReference type="Gene3D" id="3.20.20.70">
    <property type="entry name" value="Aldolase class I"/>
    <property type="match status" value="1"/>
</dbReference>
<keyword evidence="4" id="KW-0408">Iron</keyword>
<feature type="domain" description="Radical SAM core" evidence="6">
    <location>
        <begin position="128"/>
        <end position="278"/>
    </location>
</feature>